<dbReference type="EMBL" id="AFMF02000041">
    <property type="protein sequence ID" value="EMM93084.1"/>
    <property type="molecule type" value="Genomic_DNA"/>
</dbReference>
<evidence type="ECO:0000313" key="1">
    <source>
        <dbReference type="EMBL" id="EMM93084.1"/>
    </source>
</evidence>
<sequence>MRDLTCKSQNGYFSIKNFKNGKFDFLFRNEFRFKNFLD</sequence>
<dbReference type="AlphaFoldDB" id="M6HDY5"/>
<comment type="caution">
    <text evidence="1">The sequence shown here is derived from an EMBL/GenBank/DDBJ whole genome shotgun (WGS) entry which is preliminary data.</text>
</comment>
<dbReference type="Proteomes" id="UP000012089">
    <property type="component" value="Unassembled WGS sequence"/>
</dbReference>
<evidence type="ECO:0000313" key="2">
    <source>
        <dbReference type="Proteomes" id="UP000012089"/>
    </source>
</evidence>
<organism evidence="1 2">
    <name type="scientific">Leptospira interrogans serovar Zanoni str. LT2156</name>
    <dbReference type="NCBI Taxonomy" id="1001601"/>
    <lineage>
        <taxon>Bacteria</taxon>
        <taxon>Pseudomonadati</taxon>
        <taxon>Spirochaetota</taxon>
        <taxon>Spirochaetia</taxon>
        <taxon>Leptospirales</taxon>
        <taxon>Leptospiraceae</taxon>
        <taxon>Leptospira</taxon>
    </lineage>
</organism>
<gene>
    <name evidence="1" type="ORF">LEP1GSC158_0230</name>
</gene>
<accession>M6HDY5</accession>
<proteinExistence type="predicted"/>
<protein>
    <submittedName>
        <fullName evidence="1">Uncharacterized protein</fullName>
    </submittedName>
</protein>
<name>M6HDY5_LEPIR</name>
<reference evidence="1 2" key="1">
    <citation type="submission" date="2013-01" db="EMBL/GenBank/DDBJ databases">
        <authorList>
            <person name="Harkins D.M."/>
            <person name="Durkin A.S."/>
            <person name="Brinkac L.M."/>
            <person name="Haft D.H."/>
            <person name="Selengut J.D."/>
            <person name="Sanka R."/>
            <person name="DePew J."/>
            <person name="Purushe J."/>
            <person name="Tulsiani S.M."/>
            <person name="Graham G.C."/>
            <person name="Burns M.-A."/>
            <person name="Dohnt M.F."/>
            <person name="Smythe L.D."/>
            <person name="McKay D.B."/>
            <person name="Craig S.B."/>
            <person name="Vinetz J.M."/>
            <person name="Sutton G.G."/>
            <person name="Nierman W.C."/>
            <person name="Fouts D.E."/>
        </authorList>
    </citation>
    <scope>NUCLEOTIDE SEQUENCE [LARGE SCALE GENOMIC DNA]</scope>
    <source>
        <strain evidence="1 2">LT2156</strain>
    </source>
</reference>